<name>A0A8H7DCE1_9AGAR</name>
<keyword evidence="3" id="KW-0472">Membrane</keyword>
<evidence type="ECO:0000313" key="5">
    <source>
        <dbReference type="Proteomes" id="UP000623467"/>
    </source>
</evidence>
<dbReference type="AlphaFoldDB" id="A0A8H7DCE1"/>
<proteinExistence type="predicted"/>
<protein>
    <submittedName>
        <fullName evidence="4">Uncharacterized protein</fullName>
    </submittedName>
</protein>
<keyword evidence="1" id="KW-0175">Coiled coil</keyword>
<dbReference type="OrthoDB" id="3001227at2759"/>
<sequence length="562" mass="62603">MDRVLHRVYRQIASYKLGYSPQRPYPWRWTTPISFSVFLVVAGALAVINVPLSAYELNQVSTFRPNDTLPSLPFYNLIPKILQHSTDSFTPHILTMGDTITLNLSLFDWTIWRVFDQSDNPTQTPSAFSYYNNPFSDGCDIASIDHCLLHSLFKLLIHLQVRMRAIITLDSEDQQVQLSIVVFCRIPTSFGLSWTGTASRLSEIIPRGTNLAFNDLRNFVYNLRTELASWYQSLSTPGSTGRGQLTVFVAPCCNCGTNNMSLPRPSGDENLLPAQRPCSSLPVVFKQIAMDFSCALPGSDPVYGKAPETGISLIDSIAPIAPESICLAPNTPMADLSALLQNIFQSLYHIVRLDLGLVLDNQIYLFPEMYNRSILPVHDPNPYLRPPLSKGAFTETWLESMRIYTQIDRVPIFPYLRPVPRLKPRASALTSVFVSTFAMLSVLWTIFNVIAGAMVPSSTGDANTPGEQVTEPSESSSHVGRDLENQTLSVELEELNSSKASVNELDPVPKELLLAMLERLNANSDRMERSLQRVILSLERHGILEDAREAASPGPASKELVH</sequence>
<organism evidence="4 5">
    <name type="scientific">Mycena sanguinolenta</name>
    <dbReference type="NCBI Taxonomy" id="230812"/>
    <lineage>
        <taxon>Eukaryota</taxon>
        <taxon>Fungi</taxon>
        <taxon>Dikarya</taxon>
        <taxon>Basidiomycota</taxon>
        <taxon>Agaricomycotina</taxon>
        <taxon>Agaricomycetes</taxon>
        <taxon>Agaricomycetidae</taxon>
        <taxon>Agaricales</taxon>
        <taxon>Marasmiineae</taxon>
        <taxon>Mycenaceae</taxon>
        <taxon>Mycena</taxon>
    </lineage>
</organism>
<reference evidence="4" key="1">
    <citation type="submission" date="2020-05" db="EMBL/GenBank/DDBJ databases">
        <title>Mycena genomes resolve the evolution of fungal bioluminescence.</title>
        <authorList>
            <person name="Tsai I.J."/>
        </authorList>
    </citation>
    <scope>NUCLEOTIDE SEQUENCE</scope>
    <source>
        <strain evidence="4">160909Yilan</strain>
    </source>
</reference>
<dbReference type="Proteomes" id="UP000623467">
    <property type="component" value="Unassembled WGS sequence"/>
</dbReference>
<feature type="region of interest" description="Disordered" evidence="2">
    <location>
        <begin position="460"/>
        <end position="482"/>
    </location>
</feature>
<keyword evidence="5" id="KW-1185">Reference proteome</keyword>
<gene>
    <name evidence="4" type="ORF">MSAN_00836000</name>
</gene>
<keyword evidence="3" id="KW-0812">Transmembrane</keyword>
<comment type="caution">
    <text evidence="4">The sequence shown here is derived from an EMBL/GenBank/DDBJ whole genome shotgun (WGS) entry which is preliminary data.</text>
</comment>
<feature type="compositionally biased region" description="Polar residues" evidence="2">
    <location>
        <begin position="460"/>
        <end position="478"/>
    </location>
</feature>
<feature type="transmembrane region" description="Helical" evidence="3">
    <location>
        <begin position="33"/>
        <end position="55"/>
    </location>
</feature>
<evidence type="ECO:0000256" key="1">
    <source>
        <dbReference type="SAM" id="Coils"/>
    </source>
</evidence>
<accession>A0A8H7DCE1</accession>
<evidence type="ECO:0000313" key="4">
    <source>
        <dbReference type="EMBL" id="KAF7367722.1"/>
    </source>
</evidence>
<feature type="coiled-coil region" evidence="1">
    <location>
        <begin position="510"/>
        <end position="537"/>
    </location>
</feature>
<evidence type="ECO:0000256" key="2">
    <source>
        <dbReference type="SAM" id="MobiDB-lite"/>
    </source>
</evidence>
<evidence type="ECO:0000256" key="3">
    <source>
        <dbReference type="SAM" id="Phobius"/>
    </source>
</evidence>
<keyword evidence="3" id="KW-1133">Transmembrane helix</keyword>
<dbReference type="EMBL" id="JACAZH010000005">
    <property type="protein sequence ID" value="KAF7367722.1"/>
    <property type="molecule type" value="Genomic_DNA"/>
</dbReference>